<reference evidence="2" key="2">
    <citation type="submission" date="2015-02" db="EMBL/GenBank/DDBJ databases">
        <title>Complete Genome Sequence of Pelosinus fermentans JBW45.</title>
        <authorList>
            <person name="De Leon K.B."/>
            <person name="Utturkar S.M."/>
            <person name="Camilleri L.B."/>
            <person name="Arkin A.P."/>
            <person name="Fields M.W."/>
            <person name="Brown S.D."/>
            <person name="Wall J.D."/>
        </authorList>
    </citation>
    <scope>NUCLEOTIDE SEQUENCE [LARGE SCALE GENOMIC DNA]</scope>
    <source>
        <strain evidence="2">JBW45</strain>
    </source>
</reference>
<name>I9NU18_9FIRM</name>
<dbReference type="Proteomes" id="UP000005361">
    <property type="component" value="Chromosome"/>
</dbReference>
<dbReference type="KEGG" id="pft:JBW_04697"/>
<sequence>MIAELVNAFPAWFVPFPAEPHPDENVGDGGLIWFALPDVR</sequence>
<reference evidence="1 2" key="1">
    <citation type="journal article" date="2015" name="Genome Announc.">
        <title>Complete Genome Sequence of Pelosinus fermentans JBW45, a Member of a Remarkably Competitive Group of Negativicutes in the Firmicutes Phylum.</title>
        <authorList>
            <person name="De Leon K.B."/>
            <person name="Utturkar S.M."/>
            <person name="Camilleri L.B."/>
            <person name="Elias D.A."/>
            <person name="Arkin A.P."/>
            <person name="Fields M.W."/>
            <person name="Brown S.D."/>
            <person name="Wall J.D."/>
        </authorList>
    </citation>
    <scope>NUCLEOTIDE SEQUENCE [LARGE SCALE GENOMIC DNA]</scope>
    <source>
        <strain evidence="1 2">JBW45</strain>
    </source>
</reference>
<proteinExistence type="predicted"/>
<dbReference type="EMBL" id="CP010978">
    <property type="protein sequence ID" value="AJQ30026.1"/>
    <property type="molecule type" value="Genomic_DNA"/>
</dbReference>
<dbReference type="AlphaFoldDB" id="I9NU18"/>
<evidence type="ECO:0000313" key="1">
    <source>
        <dbReference type="EMBL" id="AJQ30026.1"/>
    </source>
</evidence>
<protein>
    <submittedName>
        <fullName evidence="1">Uncharacterized protein</fullName>
    </submittedName>
</protein>
<gene>
    <name evidence="1" type="ORF">JBW_04697</name>
</gene>
<organism evidence="1 2">
    <name type="scientific">Pelosinus fermentans JBW45</name>
    <dbReference type="NCBI Taxonomy" id="1192197"/>
    <lineage>
        <taxon>Bacteria</taxon>
        <taxon>Bacillati</taxon>
        <taxon>Bacillota</taxon>
        <taxon>Negativicutes</taxon>
        <taxon>Selenomonadales</taxon>
        <taxon>Sporomusaceae</taxon>
        <taxon>Pelosinus</taxon>
    </lineage>
</organism>
<accession>I9NU18</accession>
<evidence type="ECO:0000313" key="2">
    <source>
        <dbReference type="Proteomes" id="UP000005361"/>
    </source>
</evidence>
<dbReference type="HOGENOM" id="CLU_3293878_0_0_9"/>